<protein>
    <submittedName>
        <fullName evidence="1">Uncharacterized protein</fullName>
    </submittedName>
</protein>
<evidence type="ECO:0000313" key="2">
    <source>
        <dbReference type="Proteomes" id="UP000033647"/>
    </source>
</evidence>
<sequence>MDAQYSSICDLTELQVYQATNQQMIYPDPLVGFTYESLEPILGLLYLWFRLNRYSSPTDFWQHVMRETGPDRHVKYVADSNLMSKLVARAESAARARGHQKAKTKEELARQINVREIFVSSCRREPYADLEEEAGQHSQAYNVETYNNLMISSLIALHDQSNRKINNTMTDVIEPGRMYTSTYPRVNHLQLNGVMKMNLSADYYHGLVKGAFLCRNSLILGPDI</sequence>
<reference evidence="1 2" key="1">
    <citation type="submission" date="2015-03" db="EMBL/GenBank/DDBJ databases">
        <title>RNA-seq based gene annotation and comparative genomics of four Zymoseptoria species reveal species-specific pathogenicity related genes and transposable element activity.</title>
        <authorList>
            <person name="Grandaubert J."/>
            <person name="Bhattacharyya A."/>
            <person name="Stukenbrock E.H."/>
        </authorList>
    </citation>
    <scope>NUCLEOTIDE SEQUENCE [LARGE SCALE GENOMIC DNA]</scope>
    <source>
        <strain evidence="1 2">Zb18110</strain>
    </source>
</reference>
<accession>A0A0F4GAW4</accession>
<comment type="caution">
    <text evidence="1">The sequence shown here is derived from an EMBL/GenBank/DDBJ whole genome shotgun (WGS) entry which is preliminary data.</text>
</comment>
<dbReference type="AlphaFoldDB" id="A0A0F4GAW4"/>
<name>A0A0F4GAW4_9PEZI</name>
<keyword evidence="2" id="KW-1185">Reference proteome</keyword>
<organism evidence="1 2">
    <name type="scientific">Zymoseptoria brevis</name>
    <dbReference type="NCBI Taxonomy" id="1047168"/>
    <lineage>
        <taxon>Eukaryota</taxon>
        <taxon>Fungi</taxon>
        <taxon>Dikarya</taxon>
        <taxon>Ascomycota</taxon>
        <taxon>Pezizomycotina</taxon>
        <taxon>Dothideomycetes</taxon>
        <taxon>Dothideomycetidae</taxon>
        <taxon>Mycosphaerellales</taxon>
        <taxon>Mycosphaerellaceae</taxon>
        <taxon>Zymoseptoria</taxon>
    </lineage>
</organism>
<dbReference type="EMBL" id="LAFY01004141">
    <property type="protein sequence ID" value="KJX94518.1"/>
    <property type="molecule type" value="Genomic_DNA"/>
</dbReference>
<evidence type="ECO:0000313" key="1">
    <source>
        <dbReference type="EMBL" id="KJX94518.1"/>
    </source>
</evidence>
<gene>
    <name evidence="1" type="ORF">TI39_contig4182g00008</name>
</gene>
<dbReference type="Proteomes" id="UP000033647">
    <property type="component" value="Unassembled WGS sequence"/>
</dbReference>
<proteinExistence type="predicted"/>